<dbReference type="SUPFAM" id="SSF81383">
    <property type="entry name" value="F-box domain"/>
    <property type="match status" value="1"/>
</dbReference>
<dbReference type="CDD" id="cd09917">
    <property type="entry name" value="F-box_SF"/>
    <property type="match status" value="1"/>
</dbReference>
<proteinExistence type="predicted"/>
<feature type="domain" description="F-box" evidence="1">
    <location>
        <begin position="18"/>
        <end position="61"/>
    </location>
</feature>
<comment type="caution">
    <text evidence="2">The sequence shown here is derived from an EMBL/GenBank/DDBJ whole genome shotgun (WGS) entry which is preliminary data.</text>
</comment>
<reference evidence="2" key="1">
    <citation type="submission" date="2023-07" db="EMBL/GenBank/DDBJ databases">
        <title>A chromosome-level genome assembly of Lolium multiflorum.</title>
        <authorList>
            <person name="Chen Y."/>
            <person name="Copetti D."/>
            <person name="Kolliker R."/>
            <person name="Studer B."/>
        </authorList>
    </citation>
    <scope>NUCLEOTIDE SEQUENCE</scope>
    <source>
        <strain evidence="2">02402/16</strain>
        <tissue evidence="2">Leaf</tissue>
    </source>
</reference>
<dbReference type="PANTHER" id="PTHR35828:SF22">
    <property type="entry name" value="OS10G0103633 PROTEIN"/>
    <property type="match status" value="1"/>
</dbReference>
<evidence type="ECO:0000259" key="1">
    <source>
        <dbReference type="Pfam" id="PF12937"/>
    </source>
</evidence>
<dbReference type="Proteomes" id="UP001231189">
    <property type="component" value="Unassembled WGS sequence"/>
</dbReference>
<name>A0AAD8RIV6_LOLMU</name>
<evidence type="ECO:0000313" key="2">
    <source>
        <dbReference type="EMBL" id="KAK1626796.1"/>
    </source>
</evidence>
<sequence>MAPSRKNRGYVPKSPTPWKLPMDLLLEIVARSNYRTLIRCAATCRLLRRGILSPPLDRRVAQAAPCILAYLCDDAKKPLVLIHPSTGPMLSFCKPRRL</sequence>
<dbReference type="EMBL" id="JAUUTY010000005">
    <property type="protein sequence ID" value="KAK1626796.1"/>
    <property type="molecule type" value="Genomic_DNA"/>
</dbReference>
<dbReference type="Pfam" id="PF12937">
    <property type="entry name" value="F-box-like"/>
    <property type="match status" value="1"/>
</dbReference>
<keyword evidence="3" id="KW-1185">Reference proteome</keyword>
<dbReference type="InterPro" id="IPR036047">
    <property type="entry name" value="F-box-like_dom_sf"/>
</dbReference>
<dbReference type="InterPro" id="IPR001810">
    <property type="entry name" value="F-box_dom"/>
</dbReference>
<evidence type="ECO:0000313" key="3">
    <source>
        <dbReference type="Proteomes" id="UP001231189"/>
    </source>
</evidence>
<gene>
    <name evidence="2" type="ORF">QYE76_001111</name>
</gene>
<organism evidence="2 3">
    <name type="scientific">Lolium multiflorum</name>
    <name type="common">Italian ryegrass</name>
    <name type="synonym">Lolium perenne subsp. multiflorum</name>
    <dbReference type="NCBI Taxonomy" id="4521"/>
    <lineage>
        <taxon>Eukaryota</taxon>
        <taxon>Viridiplantae</taxon>
        <taxon>Streptophyta</taxon>
        <taxon>Embryophyta</taxon>
        <taxon>Tracheophyta</taxon>
        <taxon>Spermatophyta</taxon>
        <taxon>Magnoliopsida</taxon>
        <taxon>Liliopsida</taxon>
        <taxon>Poales</taxon>
        <taxon>Poaceae</taxon>
        <taxon>BOP clade</taxon>
        <taxon>Pooideae</taxon>
        <taxon>Poodae</taxon>
        <taxon>Poeae</taxon>
        <taxon>Poeae Chloroplast Group 2 (Poeae type)</taxon>
        <taxon>Loliodinae</taxon>
        <taxon>Loliinae</taxon>
        <taxon>Lolium</taxon>
    </lineage>
</organism>
<protein>
    <recommendedName>
        <fullName evidence="1">F-box domain-containing protein</fullName>
    </recommendedName>
</protein>
<dbReference type="AlphaFoldDB" id="A0AAD8RIV6"/>
<accession>A0AAD8RIV6</accession>
<dbReference type="PANTHER" id="PTHR35828">
    <property type="entry name" value="OS08G0203800 PROTEIN-RELATED"/>
    <property type="match status" value="1"/>
</dbReference>